<reference evidence="8 9" key="2">
    <citation type="submission" date="2016-05" db="EMBL/GenBank/DDBJ databases">
        <title>Lineage-specific infection strategies underlie the spectrum of fungal disease in amphibians.</title>
        <authorList>
            <person name="Cuomo C.A."/>
            <person name="Farrer R.A."/>
            <person name="James T."/>
            <person name="Longcore J."/>
            <person name="Birren B."/>
        </authorList>
    </citation>
    <scope>NUCLEOTIDE SEQUENCE [LARGE SCALE GENOMIC DNA]</scope>
    <source>
        <strain evidence="8 9">JEL423</strain>
    </source>
</reference>
<dbReference type="Gene3D" id="3.30.230.10">
    <property type="match status" value="1"/>
</dbReference>
<evidence type="ECO:0000313" key="9">
    <source>
        <dbReference type="Proteomes" id="UP000077115"/>
    </source>
</evidence>
<dbReference type="InterPro" id="IPR005324">
    <property type="entry name" value="Ribosomal_uS5_C"/>
</dbReference>
<dbReference type="Gene3D" id="3.30.160.20">
    <property type="match status" value="1"/>
</dbReference>
<reference evidence="8 9" key="1">
    <citation type="submission" date="2006-10" db="EMBL/GenBank/DDBJ databases">
        <title>The Genome Sequence of Batrachochytrium dendrobatidis JEL423.</title>
        <authorList>
            <consortium name="The Broad Institute Genome Sequencing Platform"/>
            <person name="Birren B."/>
            <person name="Lander E."/>
            <person name="Galagan J."/>
            <person name="Cuomo C."/>
            <person name="Devon K."/>
            <person name="Jaffe D."/>
            <person name="Butler J."/>
            <person name="Alvarez P."/>
            <person name="Gnerre S."/>
            <person name="Grabherr M."/>
            <person name="Kleber M."/>
            <person name="Mauceli E."/>
            <person name="Brockman W."/>
            <person name="Young S."/>
            <person name="LaButti K."/>
            <person name="Sykes S."/>
            <person name="DeCaprio D."/>
            <person name="Crawford M."/>
            <person name="Koehrsen M."/>
            <person name="Engels R."/>
            <person name="Montgomery P."/>
            <person name="Pearson M."/>
            <person name="Howarth C."/>
            <person name="Larson L."/>
            <person name="White J."/>
            <person name="O'Leary S."/>
            <person name="Kodira C."/>
            <person name="Zeng Q."/>
            <person name="Yandava C."/>
            <person name="Alvarado L."/>
            <person name="Longcore J."/>
            <person name="James T."/>
        </authorList>
    </citation>
    <scope>NUCLEOTIDE SEQUENCE [LARGE SCALE GENOMIC DNA]</scope>
    <source>
        <strain evidence="8 9">JEL423</strain>
    </source>
</reference>
<name>A0A177W8F1_BATDL</name>
<evidence type="ECO:0000256" key="3">
    <source>
        <dbReference type="ARBA" id="ARBA00023274"/>
    </source>
</evidence>
<keyword evidence="2 4" id="KW-0689">Ribosomal protein</keyword>
<dbReference type="GO" id="GO:1990904">
    <property type="term" value="C:ribonucleoprotein complex"/>
    <property type="evidence" value="ECO:0007669"/>
    <property type="project" value="UniProtKB-UniRule"/>
</dbReference>
<dbReference type="InterPro" id="IPR014721">
    <property type="entry name" value="Ribsml_uS5_D2-typ_fold_subgr"/>
</dbReference>
<accession>A0A177W8F1</accession>
<dbReference type="STRING" id="403673.A0A177W8F1"/>
<feature type="region of interest" description="Disordered" evidence="6">
    <location>
        <begin position="88"/>
        <end position="114"/>
    </location>
</feature>
<evidence type="ECO:0000313" key="8">
    <source>
        <dbReference type="EMBL" id="OAJ36002.1"/>
    </source>
</evidence>
<dbReference type="EMBL" id="DS022300">
    <property type="protein sequence ID" value="OAJ36002.1"/>
    <property type="molecule type" value="Genomic_DNA"/>
</dbReference>
<dbReference type="eggNOG" id="KOG2646">
    <property type="taxonomic scope" value="Eukaryota"/>
</dbReference>
<dbReference type="GO" id="GO:0005737">
    <property type="term" value="C:cytoplasm"/>
    <property type="evidence" value="ECO:0007669"/>
    <property type="project" value="UniProtKB-ARBA"/>
</dbReference>
<organism evidence="8 9">
    <name type="scientific">Batrachochytrium dendrobatidis (strain JEL423)</name>
    <dbReference type="NCBI Taxonomy" id="403673"/>
    <lineage>
        <taxon>Eukaryota</taxon>
        <taxon>Fungi</taxon>
        <taxon>Fungi incertae sedis</taxon>
        <taxon>Chytridiomycota</taxon>
        <taxon>Chytridiomycota incertae sedis</taxon>
        <taxon>Chytridiomycetes</taxon>
        <taxon>Rhizophydiales</taxon>
        <taxon>Rhizophydiales incertae sedis</taxon>
        <taxon>Batrachochytrium</taxon>
    </lineage>
</organism>
<proteinExistence type="inferred from homology"/>
<sequence length="279" mass="30617">MTAFSLAILIGISNPKQSTMNIFIGVKQLSLLRPRSCMPLISHVPATSLKSYFSTTSATFTSTHTSKQDSVQSEWETVSDDTFTKAQETMQHSGRSWKSKSNSSGSKKPFTGPNTMLRRVLHIRRVAHVNSGGKQRSISVLAVVGNQNGSAGYGMGRALDSGAAMRKALVLAEKNMIHFNRLDNRTIFADLEHTYHKTVLQLRTASPGYGLMVNRNIHEVCRCIGITDLSGKVRGSLNPMNVIKATFDALSTQKNPSEIAKIRGKKVVDIQLAYYGTKL</sequence>
<dbReference type="PANTHER" id="PTHR48277:SF1">
    <property type="entry name" value="MITOCHONDRIAL RIBOSOMAL PROTEIN S5"/>
    <property type="match status" value="1"/>
</dbReference>
<dbReference type="Pfam" id="PF03719">
    <property type="entry name" value="Ribosomal_S5_C"/>
    <property type="match status" value="1"/>
</dbReference>
<evidence type="ECO:0000256" key="1">
    <source>
        <dbReference type="ARBA" id="ARBA00008945"/>
    </source>
</evidence>
<dbReference type="Proteomes" id="UP000077115">
    <property type="component" value="Unassembled WGS sequence"/>
</dbReference>
<dbReference type="GO" id="GO:0005840">
    <property type="term" value="C:ribosome"/>
    <property type="evidence" value="ECO:0007669"/>
    <property type="project" value="UniProtKB-KW"/>
</dbReference>
<dbReference type="GO" id="GO:0003723">
    <property type="term" value="F:RNA binding"/>
    <property type="evidence" value="ECO:0007669"/>
    <property type="project" value="InterPro"/>
</dbReference>
<dbReference type="GO" id="GO:0006412">
    <property type="term" value="P:translation"/>
    <property type="evidence" value="ECO:0007669"/>
    <property type="project" value="InterPro"/>
</dbReference>
<dbReference type="AlphaFoldDB" id="A0A177W8F1"/>
<dbReference type="FunFam" id="3.30.230.10:FF:000002">
    <property type="entry name" value="30S ribosomal protein S5"/>
    <property type="match status" value="1"/>
</dbReference>
<evidence type="ECO:0000256" key="4">
    <source>
        <dbReference type="PROSITE-ProRule" id="PRU00268"/>
    </source>
</evidence>
<dbReference type="InterPro" id="IPR000851">
    <property type="entry name" value="Ribosomal_uS5"/>
</dbReference>
<dbReference type="VEuPathDB" id="FungiDB:BDEG_20222"/>
<dbReference type="PROSITE" id="PS50881">
    <property type="entry name" value="S5_DSRBD"/>
    <property type="match status" value="1"/>
</dbReference>
<dbReference type="GO" id="GO:0003735">
    <property type="term" value="F:structural constituent of ribosome"/>
    <property type="evidence" value="ECO:0007669"/>
    <property type="project" value="UniProtKB-UniRule"/>
</dbReference>
<dbReference type="OrthoDB" id="309483at2759"/>
<evidence type="ECO:0000256" key="2">
    <source>
        <dbReference type="ARBA" id="ARBA00022980"/>
    </source>
</evidence>
<feature type="domain" description="S5 DRBM" evidence="7">
    <location>
        <begin position="116"/>
        <end position="179"/>
    </location>
</feature>
<feature type="compositionally biased region" description="Low complexity" evidence="6">
    <location>
        <begin position="93"/>
        <end position="108"/>
    </location>
</feature>
<dbReference type="SUPFAM" id="SSF54768">
    <property type="entry name" value="dsRNA-binding domain-like"/>
    <property type="match status" value="1"/>
</dbReference>
<dbReference type="PANTHER" id="PTHR48277">
    <property type="entry name" value="MITOCHONDRIAL RIBOSOMAL PROTEIN S5"/>
    <property type="match status" value="1"/>
</dbReference>
<dbReference type="InterPro" id="IPR020568">
    <property type="entry name" value="Ribosomal_Su5_D2-typ_SF"/>
</dbReference>
<dbReference type="InterPro" id="IPR013810">
    <property type="entry name" value="Ribosomal_uS5_N"/>
</dbReference>
<evidence type="ECO:0000259" key="7">
    <source>
        <dbReference type="PROSITE" id="PS50881"/>
    </source>
</evidence>
<dbReference type="Pfam" id="PF00333">
    <property type="entry name" value="Ribosomal_S5"/>
    <property type="match status" value="1"/>
</dbReference>
<protein>
    <recommendedName>
        <fullName evidence="7">S5 DRBM domain-containing protein</fullName>
    </recommendedName>
</protein>
<comment type="similarity">
    <text evidence="1 5">Belongs to the universal ribosomal protein uS5 family.</text>
</comment>
<dbReference type="SUPFAM" id="SSF54211">
    <property type="entry name" value="Ribosomal protein S5 domain 2-like"/>
    <property type="match status" value="1"/>
</dbReference>
<gene>
    <name evidence="8" type="ORF">BDEG_20222</name>
</gene>
<keyword evidence="3 4" id="KW-0687">Ribonucleoprotein</keyword>
<evidence type="ECO:0000256" key="5">
    <source>
        <dbReference type="RuleBase" id="RU003823"/>
    </source>
</evidence>
<evidence type="ECO:0000256" key="6">
    <source>
        <dbReference type="SAM" id="MobiDB-lite"/>
    </source>
</evidence>